<dbReference type="Pfam" id="PF02784">
    <property type="entry name" value="Orn_Arg_deC_N"/>
    <property type="match status" value="1"/>
</dbReference>
<comment type="caution">
    <text evidence="5">The sequence shown here is derived from an EMBL/GenBank/DDBJ whole genome shotgun (WGS) entry which is preliminary data.</text>
</comment>
<dbReference type="SUPFAM" id="SSF51419">
    <property type="entry name" value="PLP-binding barrel"/>
    <property type="match status" value="1"/>
</dbReference>
<keyword evidence="6" id="KW-1185">Reference proteome</keyword>
<dbReference type="EMBL" id="QUZT01000067">
    <property type="protein sequence ID" value="TFY87730.1"/>
    <property type="molecule type" value="Genomic_DNA"/>
</dbReference>
<dbReference type="GO" id="GO:0008836">
    <property type="term" value="F:diaminopimelate decarboxylase activity"/>
    <property type="evidence" value="ECO:0007669"/>
    <property type="project" value="TreeGrafter"/>
</dbReference>
<feature type="domain" description="Orn/DAP/Arg decarboxylase 2 N-terminal" evidence="4">
    <location>
        <begin position="61"/>
        <end position="259"/>
    </location>
</feature>
<feature type="modified residue" description="N6-(pyridoxal phosphate)lysine" evidence="3">
    <location>
        <position position="82"/>
    </location>
</feature>
<dbReference type="SUPFAM" id="SSF50621">
    <property type="entry name" value="Alanine racemase C-terminal domain-like"/>
    <property type="match status" value="1"/>
</dbReference>
<evidence type="ECO:0000259" key="4">
    <source>
        <dbReference type="Pfam" id="PF02784"/>
    </source>
</evidence>
<dbReference type="Gene3D" id="3.20.20.10">
    <property type="entry name" value="Alanine racemase"/>
    <property type="match status" value="1"/>
</dbReference>
<organism evidence="5 6">
    <name type="scientific">Pseudomonas nabeulensis</name>
    <dbReference type="NCBI Taxonomy" id="2293833"/>
    <lineage>
        <taxon>Bacteria</taxon>
        <taxon>Pseudomonadati</taxon>
        <taxon>Pseudomonadota</taxon>
        <taxon>Gammaproteobacteria</taxon>
        <taxon>Pseudomonadales</taxon>
        <taxon>Pseudomonadaceae</taxon>
        <taxon>Pseudomonas</taxon>
    </lineage>
</organism>
<evidence type="ECO:0000256" key="1">
    <source>
        <dbReference type="ARBA" id="ARBA00001933"/>
    </source>
</evidence>
<dbReference type="InterPro" id="IPR022644">
    <property type="entry name" value="De-COase2_N"/>
</dbReference>
<dbReference type="OrthoDB" id="9802147at2"/>
<proteinExistence type="predicted"/>
<keyword evidence="2 3" id="KW-0663">Pyridoxal phosphate</keyword>
<dbReference type="GO" id="GO:0009089">
    <property type="term" value="P:lysine biosynthetic process via diaminopimelate"/>
    <property type="evidence" value="ECO:0007669"/>
    <property type="project" value="TreeGrafter"/>
</dbReference>
<dbReference type="Gene3D" id="2.40.37.10">
    <property type="entry name" value="Lyase, Ornithine Decarboxylase, Chain A, domain 1"/>
    <property type="match status" value="1"/>
</dbReference>
<dbReference type="InterPro" id="IPR000183">
    <property type="entry name" value="Orn/DAP/Arg_de-COase"/>
</dbReference>
<dbReference type="InterPro" id="IPR009006">
    <property type="entry name" value="Ala_racemase/Decarboxylase_C"/>
</dbReference>
<gene>
    <name evidence="5" type="ORF">DYL61_25765</name>
</gene>
<accession>A0A4Z0AMT8</accession>
<evidence type="ECO:0000256" key="3">
    <source>
        <dbReference type="PIRSR" id="PIRSR600183-50"/>
    </source>
</evidence>
<sequence length="464" mass="50515">MERNDDLPLQQDLGPAFKLAPHQHPLVVSLLQRHASMLDELSRGLGSPLHIVLPQVFTENVQRFQRVFAEYGLTGSILYAKKANKADTFPNACAKLGIGVDVASIGEFTKALAAGVRGERIGVSGPEKTEGLLNLALQHRSLIAIDSVSELQRLVALATSSGTTARVLLRFRPPSQASSRFGLTATEYRAALECCTSHKSGVRLEGFSFHLSGYSTEKRAELAGQLIELCLQAQALGFKSCTQIDLGGGLPVQYVDPEQWCRFLKQDAPAQYHAGKTFSGFYPYGTIRHGADALRDLLDYPIEGGTSLAQKARRHGIDLLIEPGRALLDQAGLTLFEVLGVKDRHASEGYAIVTVQGSSLSLSEQWFNSEYLPDPQLLGHTESDAQVFLACVGGSTCLDSDMLTWRKIGFPAPIQPGDRLVYLNTAGYQMDSNESPFHEASLSSKVVVELHDEASALHWRLDGL</sequence>
<dbReference type="PANTHER" id="PTHR43727">
    <property type="entry name" value="DIAMINOPIMELATE DECARBOXYLASE"/>
    <property type="match status" value="1"/>
</dbReference>
<dbReference type="PANTHER" id="PTHR43727:SF2">
    <property type="entry name" value="GROUP IV DECARBOXYLASE"/>
    <property type="match status" value="1"/>
</dbReference>
<evidence type="ECO:0000313" key="6">
    <source>
        <dbReference type="Proteomes" id="UP000297734"/>
    </source>
</evidence>
<protein>
    <submittedName>
        <fullName evidence="5">Amino acid decarboxylase</fullName>
    </submittedName>
</protein>
<reference evidence="5 6" key="1">
    <citation type="journal article" date="2019" name="Syst. Appl. Microbiol.">
        <title>New species of pathogenic Pseudomonas isolated from citrus in Tunisia: Proposal of Pseudomonas kairouanensis sp. nov. and Pseudomonas nabeulensis sp. nov.</title>
        <authorList>
            <person name="Oueslati M."/>
            <person name="Mulet M."/>
            <person name="Gomila M."/>
            <person name="Berge O."/>
            <person name="Hajlaoui M.R."/>
            <person name="Lalucat J."/>
            <person name="Sadfi-Zouaoui N."/>
            <person name="Garcia-Valdes E."/>
        </authorList>
    </citation>
    <scope>NUCLEOTIDE SEQUENCE [LARGE SCALE GENOMIC DNA]</scope>
    <source>
        <strain evidence="5 6">E10B</strain>
    </source>
</reference>
<comment type="cofactor">
    <cofactor evidence="1 3">
        <name>pyridoxal 5'-phosphate</name>
        <dbReference type="ChEBI" id="CHEBI:597326"/>
    </cofactor>
</comment>
<dbReference type="PRINTS" id="PR01179">
    <property type="entry name" value="ODADCRBXLASE"/>
</dbReference>
<feature type="active site" description="Proton donor" evidence="3">
    <location>
        <position position="397"/>
    </location>
</feature>
<dbReference type="InterPro" id="IPR029066">
    <property type="entry name" value="PLP-binding_barrel"/>
</dbReference>
<dbReference type="RefSeq" id="WP_135310675.1">
    <property type="nucleotide sequence ID" value="NZ_QUZT01000067.1"/>
</dbReference>
<dbReference type="AlphaFoldDB" id="A0A4Z0AMT8"/>
<name>A0A4Z0AMT8_9PSED</name>
<dbReference type="Proteomes" id="UP000297734">
    <property type="component" value="Unassembled WGS sequence"/>
</dbReference>
<evidence type="ECO:0000313" key="5">
    <source>
        <dbReference type="EMBL" id="TFY87730.1"/>
    </source>
</evidence>
<evidence type="ECO:0000256" key="2">
    <source>
        <dbReference type="ARBA" id="ARBA00022898"/>
    </source>
</evidence>